<reference evidence="3" key="1">
    <citation type="submission" date="2017-07" db="EMBL/GenBank/DDBJ databases">
        <authorList>
            <person name="Putnam M.J."/>
            <person name="Sharma R."/>
            <person name="Kruger J.L."/>
            <person name="Berg J.A."/>
            <person name="Payne A.M."/>
            <person name="Fajardo C.P."/>
            <person name="Breakwell D.P."/>
            <person name="Hope S."/>
            <person name="Grose J.H."/>
        </authorList>
    </citation>
    <scope>NUCLEOTIDE SEQUENCE [LARGE SCALE GENOMIC DNA]</scope>
</reference>
<evidence type="ECO:0000259" key="1">
    <source>
        <dbReference type="Pfam" id="PF11195"/>
    </source>
</evidence>
<proteinExistence type="predicted"/>
<dbReference type="Proteomes" id="UP000225553">
    <property type="component" value="Segment"/>
</dbReference>
<dbReference type="GO" id="GO:0016301">
    <property type="term" value="F:kinase activity"/>
    <property type="evidence" value="ECO:0007669"/>
    <property type="project" value="UniProtKB-KW"/>
</dbReference>
<gene>
    <name evidence="2" type="ORF">RISINGSUN_7</name>
</gene>
<dbReference type="OrthoDB" id="19030at10239"/>
<organism evidence="2 3">
    <name type="scientific">Erwinia phage vB_EamM_RisingSun</name>
    <dbReference type="NCBI Taxonomy" id="2026080"/>
    <lineage>
        <taxon>Viruses</taxon>
        <taxon>Duplodnaviria</taxon>
        <taxon>Heunggongvirae</taxon>
        <taxon>Uroviricota</taxon>
        <taxon>Caudoviricetes</taxon>
        <taxon>Chimalliviridae</taxon>
        <taxon>Risingsunvirus</taxon>
        <taxon>Risingsunvirus risingsun</taxon>
    </lineage>
</organism>
<accession>A0A223LII1</accession>
<sequence length="123" mass="13753">MEKAQNIEKGLSFGQVIERMKRFKGEAALRAWGDKKECVFLVTHHDLCTKLGYGYGEVPGTASFGDALCKYHESGELEMGWRPSYAEMASNDWQFVNCGERDDIYRKSNDAGEAGKSRDGFAA</sequence>
<evidence type="ECO:0000313" key="3">
    <source>
        <dbReference type="Proteomes" id="UP000225553"/>
    </source>
</evidence>
<keyword evidence="2" id="KW-0808">Transferase</keyword>
<dbReference type="Pfam" id="PF11195">
    <property type="entry name" value="Tad2-like"/>
    <property type="match status" value="1"/>
</dbReference>
<keyword evidence="3" id="KW-1185">Reference proteome</keyword>
<feature type="domain" description="Thoeris anti-defense 2-like" evidence="1">
    <location>
        <begin position="12"/>
        <end position="96"/>
    </location>
</feature>
<keyword evidence="2" id="KW-0418">Kinase</keyword>
<dbReference type="InterPro" id="IPR021361">
    <property type="entry name" value="Tad2-like_dom"/>
</dbReference>
<evidence type="ECO:0000313" key="2">
    <source>
        <dbReference type="EMBL" id="ASU03663.1"/>
    </source>
</evidence>
<protein>
    <submittedName>
        <fullName evidence="2">Putative thymidylate kinase</fullName>
    </submittedName>
</protein>
<name>A0A223LII1_9CAUD</name>
<dbReference type="EMBL" id="MF459646">
    <property type="protein sequence ID" value="ASU03663.1"/>
    <property type="molecule type" value="Genomic_DNA"/>
</dbReference>